<evidence type="ECO:0000313" key="1">
    <source>
        <dbReference type="EMBL" id="CAG8729221.1"/>
    </source>
</evidence>
<evidence type="ECO:0000313" key="2">
    <source>
        <dbReference type="Proteomes" id="UP000789901"/>
    </source>
</evidence>
<keyword evidence="2" id="KW-1185">Reference proteome</keyword>
<reference evidence="1 2" key="1">
    <citation type="submission" date="2021-06" db="EMBL/GenBank/DDBJ databases">
        <authorList>
            <person name="Kallberg Y."/>
            <person name="Tangrot J."/>
            <person name="Rosling A."/>
        </authorList>
    </citation>
    <scope>NUCLEOTIDE SEQUENCE [LARGE SCALE GENOMIC DNA]</scope>
    <source>
        <strain evidence="1 2">120-4 pot B 10/14</strain>
    </source>
</reference>
<dbReference type="EMBL" id="CAJVQB010009350">
    <property type="protein sequence ID" value="CAG8729221.1"/>
    <property type="molecule type" value="Genomic_DNA"/>
</dbReference>
<proteinExistence type="predicted"/>
<comment type="caution">
    <text evidence="1">The sequence shown here is derived from an EMBL/GenBank/DDBJ whole genome shotgun (WGS) entry which is preliminary data.</text>
</comment>
<protein>
    <submittedName>
        <fullName evidence="1">42914_t:CDS:1</fullName>
    </submittedName>
</protein>
<name>A0ABN7V4S5_GIGMA</name>
<organism evidence="1 2">
    <name type="scientific">Gigaspora margarita</name>
    <dbReference type="NCBI Taxonomy" id="4874"/>
    <lineage>
        <taxon>Eukaryota</taxon>
        <taxon>Fungi</taxon>
        <taxon>Fungi incertae sedis</taxon>
        <taxon>Mucoromycota</taxon>
        <taxon>Glomeromycotina</taxon>
        <taxon>Glomeromycetes</taxon>
        <taxon>Diversisporales</taxon>
        <taxon>Gigasporaceae</taxon>
        <taxon>Gigaspora</taxon>
    </lineage>
</organism>
<accession>A0ABN7V4S5</accession>
<dbReference type="Proteomes" id="UP000789901">
    <property type="component" value="Unassembled WGS sequence"/>
</dbReference>
<sequence length="57" mass="6441">EYTGLICVVDCSICICIESARMENLRTRGSSSFHGDDQHPCIVNARIEDHARVTEWC</sequence>
<feature type="non-terminal residue" evidence="1">
    <location>
        <position position="1"/>
    </location>
</feature>
<gene>
    <name evidence="1" type="ORF">GMARGA_LOCUS14236</name>
</gene>